<evidence type="ECO:0000256" key="2">
    <source>
        <dbReference type="ARBA" id="ARBA00022475"/>
    </source>
</evidence>
<evidence type="ECO:0000256" key="1">
    <source>
        <dbReference type="ARBA" id="ARBA00004651"/>
    </source>
</evidence>
<dbReference type="Pfam" id="PF02588">
    <property type="entry name" value="YitT_membrane"/>
    <property type="match status" value="1"/>
</dbReference>
<feature type="transmembrane region" description="Helical" evidence="6">
    <location>
        <begin position="174"/>
        <end position="191"/>
    </location>
</feature>
<comment type="caution">
    <text evidence="7">The sequence shown here is derived from an EMBL/GenBank/DDBJ whole genome shotgun (WGS) entry which is preliminary data.</text>
</comment>
<comment type="subcellular location">
    <subcellularLocation>
        <location evidence="1">Cell membrane</location>
        <topology evidence="1">Multi-pass membrane protein</topology>
    </subcellularLocation>
</comment>
<keyword evidence="2" id="KW-1003">Cell membrane</keyword>
<dbReference type="RefSeq" id="WP_202658651.1">
    <property type="nucleotide sequence ID" value="NZ_JAESVP010000002.1"/>
</dbReference>
<gene>
    <name evidence="7" type="ORF">JI744_05340</name>
</gene>
<evidence type="ECO:0000256" key="6">
    <source>
        <dbReference type="SAM" id="Phobius"/>
    </source>
</evidence>
<dbReference type="EMBL" id="JAESVP010000002">
    <property type="protein sequence ID" value="MBL4927525.1"/>
    <property type="molecule type" value="Genomic_DNA"/>
</dbReference>
<dbReference type="PANTHER" id="PTHR33545:SF5">
    <property type="entry name" value="UPF0750 MEMBRANE PROTEIN YITT"/>
    <property type="match status" value="1"/>
</dbReference>
<dbReference type="InterPro" id="IPR051461">
    <property type="entry name" value="UPF0750_membrane"/>
</dbReference>
<feature type="transmembrane region" description="Helical" evidence="6">
    <location>
        <begin position="74"/>
        <end position="96"/>
    </location>
</feature>
<proteinExistence type="predicted"/>
<evidence type="ECO:0000313" key="8">
    <source>
        <dbReference type="Proteomes" id="UP000619033"/>
    </source>
</evidence>
<feature type="transmembrane region" description="Helical" evidence="6">
    <location>
        <begin position="42"/>
        <end position="62"/>
    </location>
</feature>
<feature type="transmembrane region" description="Helical" evidence="6">
    <location>
        <begin position="12"/>
        <end position="30"/>
    </location>
</feature>
<dbReference type="PANTHER" id="PTHR33545">
    <property type="entry name" value="UPF0750 MEMBRANE PROTEIN YITT-RELATED"/>
    <property type="match status" value="1"/>
</dbReference>
<keyword evidence="8" id="KW-1185">Reference proteome</keyword>
<dbReference type="InterPro" id="IPR003740">
    <property type="entry name" value="YitT"/>
</dbReference>
<evidence type="ECO:0000256" key="4">
    <source>
        <dbReference type="ARBA" id="ARBA00022989"/>
    </source>
</evidence>
<feature type="transmembrane region" description="Helical" evidence="6">
    <location>
        <begin position="147"/>
        <end position="168"/>
    </location>
</feature>
<accession>A0A8J7MMG0</accession>
<feature type="transmembrane region" description="Helical" evidence="6">
    <location>
        <begin position="108"/>
        <end position="126"/>
    </location>
</feature>
<protein>
    <submittedName>
        <fullName evidence="7">YitT family protein</fullName>
    </submittedName>
</protein>
<dbReference type="AlphaFoldDB" id="A0A8J7MMG0"/>
<keyword evidence="3 6" id="KW-0812">Transmembrane</keyword>
<name>A0A8J7MMG0_9RHOB</name>
<keyword evidence="4 6" id="KW-1133">Transmembrane helix</keyword>
<sequence length="200" mass="21816">MSDITRHTRFEDAQGLIFGTLMCALGLQFLRHAGFITGQTAGLALLISYATGWAFGPVFFVINLPFYWLGYKRIGLAFTVKSLISVTLLSVFAGVMPQYLAFSNLHPLLAGVLFGFVTGAGLLALFRHGASLGGIGIVALMVQDRTGFRAGWLQMGFDAVLFALAFLWVPTDRILWSLPGMVILNAVLAINHRRDRYAAT</sequence>
<dbReference type="GO" id="GO:0005886">
    <property type="term" value="C:plasma membrane"/>
    <property type="evidence" value="ECO:0007669"/>
    <property type="project" value="UniProtKB-SubCell"/>
</dbReference>
<evidence type="ECO:0000256" key="5">
    <source>
        <dbReference type="ARBA" id="ARBA00023136"/>
    </source>
</evidence>
<reference evidence="7" key="1">
    <citation type="submission" date="2021-01" db="EMBL/GenBank/DDBJ databases">
        <title>Genome seq and assembly of Tabrizicola sp. KVB23.</title>
        <authorList>
            <person name="Chhetri G."/>
        </authorList>
    </citation>
    <scope>NUCLEOTIDE SEQUENCE</scope>
    <source>
        <strain evidence="7">KVB23</strain>
    </source>
</reference>
<keyword evidence="5 6" id="KW-0472">Membrane</keyword>
<organism evidence="7 8">
    <name type="scientific">Fuscibacter oryzae</name>
    <dbReference type="NCBI Taxonomy" id="2803939"/>
    <lineage>
        <taxon>Bacteria</taxon>
        <taxon>Pseudomonadati</taxon>
        <taxon>Pseudomonadota</taxon>
        <taxon>Alphaproteobacteria</taxon>
        <taxon>Rhodobacterales</taxon>
        <taxon>Paracoccaceae</taxon>
        <taxon>Fuscibacter</taxon>
    </lineage>
</organism>
<dbReference type="Proteomes" id="UP000619033">
    <property type="component" value="Unassembled WGS sequence"/>
</dbReference>
<evidence type="ECO:0000313" key="7">
    <source>
        <dbReference type="EMBL" id="MBL4927525.1"/>
    </source>
</evidence>
<evidence type="ECO:0000256" key="3">
    <source>
        <dbReference type="ARBA" id="ARBA00022692"/>
    </source>
</evidence>